<dbReference type="PANTHER" id="PTHR42988">
    <property type="entry name" value="PHOSPHOHYDROLASE"/>
    <property type="match status" value="1"/>
</dbReference>
<sequence length="271" mass="28704">MPLIAQLTDTHIRANGGLAYGEVDTTRFLAAAVAHLNALDPAPDAVVVSGDLVDYGSAAEYADFKRLVAPLRAPLWVIPGNHDSALIWEAFPEAGAIRAGEGLGYEVSVGGLRLLMLDSTVAGAPYGLATAERCAWLAEALRREGPALLFLHHPPFLTGIEHMDRNNCREAERLAATVEGRGLLAIGCGHVHRMVSATVGGVRTLIGPSPAHAVTLDVRPGAPATFEFEPPAVLLHRVSQDGGRLAHVTHLSFIGDYDGPYPFFRGDGSLV</sequence>
<dbReference type="Gene3D" id="3.30.750.180">
    <property type="entry name" value="GpdQ, beta-strand dimerisation domain"/>
    <property type="match status" value="1"/>
</dbReference>
<proteinExistence type="inferred from homology"/>
<dbReference type="InterPro" id="IPR050884">
    <property type="entry name" value="CNP_phosphodiesterase-III"/>
</dbReference>
<evidence type="ECO:0000259" key="5">
    <source>
        <dbReference type="Pfam" id="PF00149"/>
    </source>
</evidence>
<name>A0A934IKQ8_9HYPH</name>
<dbReference type="SUPFAM" id="SSF56300">
    <property type="entry name" value="Metallo-dependent phosphatases"/>
    <property type="match status" value="1"/>
</dbReference>
<dbReference type="InterPro" id="IPR042283">
    <property type="entry name" value="GpdQ_catalytic"/>
</dbReference>
<keyword evidence="1" id="KW-0479">Metal-binding</keyword>
<dbReference type="EMBL" id="JAEKJA010000001">
    <property type="protein sequence ID" value="MBJ3774425.1"/>
    <property type="molecule type" value="Genomic_DNA"/>
</dbReference>
<dbReference type="Proteomes" id="UP000609531">
    <property type="component" value="Unassembled WGS sequence"/>
</dbReference>
<evidence type="ECO:0000256" key="1">
    <source>
        <dbReference type="ARBA" id="ARBA00022723"/>
    </source>
</evidence>
<keyword evidence="2" id="KW-0378">Hydrolase</keyword>
<evidence type="ECO:0000256" key="4">
    <source>
        <dbReference type="ARBA" id="ARBA00025742"/>
    </source>
</evidence>
<dbReference type="Gene3D" id="3.60.21.40">
    <property type="entry name" value="GpdQ, catalytic alpha/beta sandwich domain"/>
    <property type="match status" value="1"/>
</dbReference>
<gene>
    <name evidence="6" type="ORF">JCR33_01930</name>
</gene>
<accession>A0A934IKQ8</accession>
<comment type="similarity">
    <text evidence="4">Belongs to the cyclic nucleotide phosphodiesterase class-III family.</text>
</comment>
<dbReference type="CDD" id="cd07402">
    <property type="entry name" value="MPP_GpdQ"/>
    <property type="match status" value="1"/>
</dbReference>
<dbReference type="InterPro" id="IPR004843">
    <property type="entry name" value="Calcineurin-like_PHP"/>
</dbReference>
<organism evidence="6 7">
    <name type="scientific">Acuticoccus mangrovi</name>
    <dbReference type="NCBI Taxonomy" id="2796142"/>
    <lineage>
        <taxon>Bacteria</taxon>
        <taxon>Pseudomonadati</taxon>
        <taxon>Pseudomonadota</taxon>
        <taxon>Alphaproteobacteria</taxon>
        <taxon>Hyphomicrobiales</taxon>
        <taxon>Amorphaceae</taxon>
        <taxon>Acuticoccus</taxon>
    </lineage>
</organism>
<dbReference type="Pfam" id="PF00149">
    <property type="entry name" value="Metallophos"/>
    <property type="match status" value="1"/>
</dbReference>
<evidence type="ECO:0000313" key="7">
    <source>
        <dbReference type="Proteomes" id="UP000609531"/>
    </source>
</evidence>
<dbReference type="PANTHER" id="PTHR42988:SF2">
    <property type="entry name" value="CYCLIC NUCLEOTIDE PHOSPHODIESTERASE CBUA0032-RELATED"/>
    <property type="match status" value="1"/>
</dbReference>
<dbReference type="AlphaFoldDB" id="A0A934IKQ8"/>
<dbReference type="InterPro" id="IPR029052">
    <property type="entry name" value="Metallo-depent_PP-like"/>
</dbReference>
<evidence type="ECO:0000256" key="2">
    <source>
        <dbReference type="ARBA" id="ARBA00022801"/>
    </source>
</evidence>
<keyword evidence="3" id="KW-0408">Iron</keyword>
<dbReference type="RefSeq" id="WP_198880308.1">
    <property type="nucleotide sequence ID" value="NZ_JAEKJA010000001.1"/>
</dbReference>
<dbReference type="InterPro" id="IPR026575">
    <property type="entry name" value="GpdQ/CpdA-like"/>
</dbReference>
<dbReference type="GO" id="GO:0046872">
    <property type="term" value="F:metal ion binding"/>
    <property type="evidence" value="ECO:0007669"/>
    <property type="project" value="UniProtKB-KW"/>
</dbReference>
<evidence type="ECO:0000256" key="3">
    <source>
        <dbReference type="ARBA" id="ARBA00023004"/>
    </source>
</evidence>
<reference evidence="6" key="1">
    <citation type="submission" date="2020-12" db="EMBL/GenBank/DDBJ databases">
        <title>Bacterial taxonomy.</title>
        <authorList>
            <person name="Pan X."/>
        </authorList>
    </citation>
    <scope>NUCLEOTIDE SEQUENCE</scope>
    <source>
        <strain evidence="6">B2012</strain>
    </source>
</reference>
<comment type="caution">
    <text evidence="6">The sequence shown here is derived from an EMBL/GenBank/DDBJ whole genome shotgun (WGS) entry which is preliminary data.</text>
</comment>
<feature type="domain" description="Calcineurin-like phosphoesterase" evidence="5">
    <location>
        <begin position="4"/>
        <end position="193"/>
    </location>
</feature>
<dbReference type="GO" id="GO:0004112">
    <property type="term" value="F:cyclic-nucleotide phosphodiesterase activity"/>
    <property type="evidence" value="ECO:0007669"/>
    <property type="project" value="InterPro"/>
</dbReference>
<evidence type="ECO:0000313" key="6">
    <source>
        <dbReference type="EMBL" id="MBJ3774425.1"/>
    </source>
</evidence>
<dbReference type="InterPro" id="IPR042281">
    <property type="entry name" value="GpdQ_beta-strand"/>
</dbReference>
<keyword evidence="7" id="KW-1185">Reference proteome</keyword>
<protein>
    <submittedName>
        <fullName evidence="6">Phosphodiesterase</fullName>
    </submittedName>
</protein>